<organism evidence="1">
    <name type="scientific">marine metagenome</name>
    <dbReference type="NCBI Taxonomy" id="408172"/>
    <lineage>
        <taxon>unclassified sequences</taxon>
        <taxon>metagenomes</taxon>
        <taxon>ecological metagenomes</taxon>
    </lineage>
</organism>
<reference evidence="1" key="1">
    <citation type="submission" date="2018-05" db="EMBL/GenBank/DDBJ databases">
        <authorList>
            <person name="Lanie J.A."/>
            <person name="Ng W.-L."/>
            <person name="Kazmierczak K.M."/>
            <person name="Andrzejewski T.M."/>
            <person name="Davidsen T.M."/>
            <person name="Wayne K.J."/>
            <person name="Tettelin H."/>
            <person name="Glass J.I."/>
            <person name="Rusch D."/>
            <person name="Podicherti R."/>
            <person name="Tsui H.-C.T."/>
            <person name="Winkler M.E."/>
        </authorList>
    </citation>
    <scope>NUCLEOTIDE SEQUENCE</scope>
</reference>
<sequence>MNSIFRILVRLVDGLWVFDDLKFGVQEQPFVFGSDLILEKMVAGGDEELDR</sequence>
<proteinExistence type="predicted"/>
<dbReference type="AlphaFoldDB" id="A0A381X2N3"/>
<evidence type="ECO:0000313" key="1">
    <source>
        <dbReference type="EMBL" id="SVA59059.1"/>
    </source>
</evidence>
<protein>
    <submittedName>
        <fullName evidence="1">Uncharacterized protein</fullName>
    </submittedName>
</protein>
<dbReference type="EMBL" id="UINC01013715">
    <property type="protein sequence ID" value="SVA59059.1"/>
    <property type="molecule type" value="Genomic_DNA"/>
</dbReference>
<feature type="non-terminal residue" evidence="1">
    <location>
        <position position="51"/>
    </location>
</feature>
<name>A0A381X2N3_9ZZZZ</name>
<accession>A0A381X2N3</accession>
<gene>
    <name evidence="1" type="ORF">METZ01_LOCUS111913</name>
</gene>